<protein>
    <submittedName>
        <fullName evidence="1">Uncharacterized protein</fullName>
    </submittedName>
</protein>
<dbReference type="Pfam" id="PF06585">
    <property type="entry name" value="JHBP"/>
    <property type="match status" value="1"/>
</dbReference>
<name>A0A067RSS6_ZOONE</name>
<keyword evidence="2" id="KW-1185">Reference proteome</keyword>
<dbReference type="InterPro" id="IPR038606">
    <property type="entry name" value="To_sf"/>
</dbReference>
<accession>A0A067RSS6</accession>
<dbReference type="Proteomes" id="UP000027135">
    <property type="component" value="Unassembled WGS sequence"/>
</dbReference>
<reference evidence="1 2" key="1">
    <citation type="journal article" date="2014" name="Nat. Commun.">
        <title>Molecular traces of alternative social organization in a termite genome.</title>
        <authorList>
            <person name="Terrapon N."/>
            <person name="Li C."/>
            <person name="Robertson H.M."/>
            <person name="Ji L."/>
            <person name="Meng X."/>
            <person name="Booth W."/>
            <person name="Chen Z."/>
            <person name="Childers C.P."/>
            <person name="Glastad K.M."/>
            <person name="Gokhale K."/>
            <person name="Gowin J."/>
            <person name="Gronenberg W."/>
            <person name="Hermansen R.A."/>
            <person name="Hu H."/>
            <person name="Hunt B.G."/>
            <person name="Huylmans A.K."/>
            <person name="Khalil S.M."/>
            <person name="Mitchell R.D."/>
            <person name="Munoz-Torres M.C."/>
            <person name="Mustard J.A."/>
            <person name="Pan H."/>
            <person name="Reese J.T."/>
            <person name="Scharf M.E."/>
            <person name="Sun F."/>
            <person name="Vogel H."/>
            <person name="Xiao J."/>
            <person name="Yang W."/>
            <person name="Yang Z."/>
            <person name="Yang Z."/>
            <person name="Zhou J."/>
            <person name="Zhu J."/>
            <person name="Brent C.S."/>
            <person name="Elsik C.G."/>
            <person name="Goodisman M.A."/>
            <person name="Liberles D.A."/>
            <person name="Roe R.M."/>
            <person name="Vargo E.L."/>
            <person name="Vilcinskas A."/>
            <person name="Wang J."/>
            <person name="Bornberg-Bauer E."/>
            <person name="Korb J."/>
            <person name="Zhang G."/>
            <person name="Liebig J."/>
        </authorList>
    </citation>
    <scope>NUCLEOTIDE SEQUENCE [LARGE SCALE GENOMIC DNA]</scope>
    <source>
        <tissue evidence="1">Whole organism</tissue>
    </source>
</reference>
<dbReference type="Gene3D" id="3.15.10.30">
    <property type="entry name" value="Haemolymph juvenile hormone binding protein"/>
    <property type="match status" value="1"/>
</dbReference>
<dbReference type="InterPro" id="IPR010562">
    <property type="entry name" value="Haemolymph_juvenile_hormone-bd"/>
</dbReference>
<dbReference type="AlphaFoldDB" id="A0A067RSS6"/>
<organism evidence="1 2">
    <name type="scientific">Zootermopsis nevadensis</name>
    <name type="common">Dampwood termite</name>
    <dbReference type="NCBI Taxonomy" id="136037"/>
    <lineage>
        <taxon>Eukaryota</taxon>
        <taxon>Metazoa</taxon>
        <taxon>Ecdysozoa</taxon>
        <taxon>Arthropoda</taxon>
        <taxon>Hexapoda</taxon>
        <taxon>Insecta</taxon>
        <taxon>Pterygota</taxon>
        <taxon>Neoptera</taxon>
        <taxon>Polyneoptera</taxon>
        <taxon>Dictyoptera</taxon>
        <taxon>Blattodea</taxon>
        <taxon>Blattoidea</taxon>
        <taxon>Termitoidae</taxon>
        <taxon>Termopsidae</taxon>
        <taxon>Zootermopsis</taxon>
    </lineage>
</organism>
<dbReference type="InParanoid" id="A0A067RSS6"/>
<evidence type="ECO:0000313" key="2">
    <source>
        <dbReference type="Proteomes" id="UP000027135"/>
    </source>
</evidence>
<dbReference type="EMBL" id="KK852440">
    <property type="protein sequence ID" value="KDR23865.1"/>
    <property type="molecule type" value="Genomic_DNA"/>
</dbReference>
<dbReference type="GO" id="GO:0005615">
    <property type="term" value="C:extracellular space"/>
    <property type="evidence" value="ECO:0007669"/>
    <property type="project" value="TreeGrafter"/>
</dbReference>
<sequence length="96" mass="10548">MSGGHLESSLWDVSLTGAKDARLTSISFDFDKKEIVIGGQMKNITLVGRYNVSGKLMSLPLAGEGTMKVSFYDCDIKYTTSYNLTKLDNGEVYLVL</sequence>
<gene>
    <name evidence="1" type="ORF">L798_12309</name>
</gene>
<proteinExistence type="predicted"/>
<evidence type="ECO:0000313" key="1">
    <source>
        <dbReference type="EMBL" id="KDR23865.1"/>
    </source>
</evidence>
<dbReference type="PANTHER" id="PTHR11008">
    <property type="entry name" value="PROTEIN TAKEOUT-LIKE PROTEIN"/>
    <property type="match status" value="1"/>
</dbReference>
<dbReference type="PANTHER" id="PTHR11008:SF41">
    <property type="entry name" value="RE70318P"/>
    <property type="match status" value="1"/>
</dbReference>